<feature type="transmembrane region" description="Helical" evidence="5">
    <location>
        <begin position="336"/>
        <end position="357"/>
    </location>
</feature>
<evidence type="ECO:0000259" key="6">
    <source>
        <dbReference type="PROSITE" id="PS50262"/>
    </source>
</evidence>
<reference evidence="7" key="1">
    <citation type="submission" date="2023-06" db="EMBL/GenBank/DDBJ databases">
        <title>Genomic analysis of the entomopathogenic nematode Steinernema hermaphroditum.</title>
        <authorList>
            <person name="Schwarz E.M."/>
            <person name="Heppert J.K."/>
            <person name="Baniya A."/>
            <person name="Schwartz H.T."/>
            <person name="Tan C.-H."/>
            <person name="Antoshechkin I."/>
            <person name="Sternberg P.W."/>
            <person name="Goodrich-Blair H."/>
            <person name="Dillman A.R."/>
        </authorList>
    </citation>
    <scope>NUCLEOTIDE SEQUENCE</scope>
    <source>
        <strain evidence="7">PS9179</strain>
        <tissue evidence="7">Whole animal</tissue>
    </source>
</reference>
<protein>
    <recommendedName>
        <fullName evidence="6">G-protein coupled receptors family 1 profile domain-containing protein</fullName>
    </recommendedName>
</protein>
<organism evidence="7 8">
    <name type="scientific">Steinernema hermaphroditum</name>
    <dbReference type="NCBI Taxonomy" id="289476"/>
    <lineage>
        <taxon>Eukaryota</taxon>
        <taxon>Metazoa</taxon>
        <taxon>Ecdysozoa</taxon>
        <taxon>Nematoda</taxon>
        <taxon>Chromadorea</taxon>
        <taxon>Rhabditida</taxon>
        <taxon>Tylenchina</taxon>
        <taxon>Panagrolaimomorpha</taxon>
        <taxon>Strongyloidoidea</taxon>
        <taxon>Steinernematidae</taxon>
        <taxon>Steinernema</taxon>
    </lineage>
</organism>
<feature type="transmembrane region" description="Helical" evidence="5">
    <location>
        <begin position="208"/>
        <end position="237"/>
    </location>
</feature>
<name>A0AA39H3I1_9BILA</name>
<evidence type="ECO:0000256" key="4">
    <source>
        <dbReference type="ARBA" id="ARBA00023136"/>
    </source>
</evidence>
<keyword evidence="8" id="KW-1185">Reference proteome</keyword>
<keyword evidence="4 5" id="KW-0472">Membrane</keyword>
<dbReference type="SUPFAM" id="SSF81321">
    <property type="entry name" value="Family A G protein-coupled receptor-like"/>
    <property type="match status" value="1"/>
</dbReference>
<dbReference type="Pfam" id="PF00001">
    <property type="entry name" value="7tm_1"/>
    <property type="match status" value="1"/>
</dbReference>
<comment type="subcellular location">
    <subcellularLocation>
        <location evidence="1">Membrane</location>
    </subcellularLocation>
</comment>
<dbReference type="InterPro" id="IPR017452">
    <property type="entry name" value="GPCR_Rhodpsn_7TM"/>
</dbReference>
<feature type="transmembrane region" description="Helical" evidence="5">
    <location>
        <begin position="108"/>
        <end position="133"/>
    </location>
</feature>
<feature type="transmembrane region" description="Helical" evidence="5">
    <location>
        <begin position="300"/>
        <end position="324"/>
    </location>
</feature>
<dbReference type="EMBL" id="JAUCMV010000005">
    <property type="protein sequence ID" value="KAK0397449.1"/>
    <property type="molecule type" value="Genomic_DNA"/>
</dbReference>
<feature type="transmembrane region" description="Helical" evidence="5">
    <location>
        <begin position="65"/>
        <end position="88"/>
    </location>
</feature>
<evidence type="ECO:0000256" key="3">
    <source>
        <dbReference type="ARBA" id="ARBA00022989"/>
    </source>
</evidence>
<feature type="domain" description="G-protein coupled receptors family 1 profile" evidence="6">
    <location>
        <begin position="45"/>
        <end position="362"/>
    </location>
</feature>
<evidence type="ECO:0000256" key="1">
    <source>
        <dbReference type="ARBA" id="ARBA00004370"/>
    </source>
</evidence>
<evidence type="ECO:0000313" key="7">
    <source>
        <dbReference type="EMBL" id="KAK0397449.1"/>
    </source>
</evidence>
<dbReference type="GO" id="GO:0004930">
    <property type="term" value="F:G protein-coupled receptor activity"/>
    <property type="evidence" value="ECO:0007669"/>
    <property type="project" value="InterPro"/>
</dbReference>
<keyword evidence="2 5" id="KW-0812">Transmembrane</keyword>
<dbReference type="PRINTS" id="PR00237">
    <property type="entry name" value="GPCRRHODOPSN"/>
</dbReference>
<evidence type="ECO:0000313" key="8">
    <source>
        <dbReference type="Proteomes" id="UP001175271"/>
    </source>
</evidence>
<evidence type="ECO:0000256" key="5">
    <source>
        <dbReference type="SAM" id="Phobius"/>
    </source>
</evidence>
<dbReference type="PANTHER" id="PTHR47023">
    <property type="entry name" value="SEX PEPTIDE RECEPTOR"/>
    <property type="match status" value="1"/>
</dbReference>
<dbReference type="PANTHER" id="PTHR47023:SF1">
    <property type="entry name" value="SEX PEPTIDE RECEPTOR"/>
    <property type="match status" value="1"/>
</dbReference>
<comment type="caution">
    <text evidence="7">The sequence shown here is derived from an EMBL/GenBank/DDBJ whole genome shotgun (WGS) entry which is preliminary data.</text>
</comment>
<gene>
    <name evidence="7" type="ORF">QR680_002132</name>
</gene>
<evidence type="ECO:0000256" key="2">
    <source>
        <dbReference type="ARBA" id="ARBA00022692"/>
    </source>
</evidence>
<accession>A0AA39H3I1</accession>
<dbReference type="CDD" id="cd14978">
    <property type="entry name" value="7tmA_FMRFamide_R-like"/>
    <property type="match status" value="1"/>
</dbReference>
<keyword evidence="3 5" id="KW-1133">Transmembrane helix</keyword>
<proteinExistence type="predicted"/>
<dbReference type="PROSITE" id="PS50262">
    <property type="entry name" value="G_PROTEIN_RECEP_F1_2"/>
    <property type="match status" value="1"/>
</dbReference>
<dbReference type="GO" id="GO:0016020">
    <property type="term" value="C:membrane"/>
    <property type="evidence" value="ECO:0007669"/>
    <property type="project" value="UniProtKB-SubCell"/>
</dbReference>
<sequence length="476" mass="54208">MRDLNDCYNRSECREIVIGEMVPLSWALPLYGYVMPFIVAITLATNSFIVAVLSSNNLRTPTNYILLAMAVTELLTGLSCLPWLLYYYTFKGYLTDQIEGLPSFWCTMFPYMATIMPSIFHTAAIWLTVYLAVQRYIYICIPKRVRVLCNFRRSKQAIVIIAACSVWLYAPDTFATVNESFEITKNNATRKTCVRVKTAFIRYVGNNFYYYLIYGLHTLLSHTLPCILLVVFTWKLIVAIRIADKRHLDLLTRSKRKKFPELELNGVENSTERVGAARLTKQRGSTVFESRRSLKQNTRMLIVVILLFLVTEIPAALIFSLHVGSVAFQVSSILRYYHVMNVLLIIRNVLIVISYPFRFAIYCGMSQQFRETVQLMISRRRKNSAAVSLRKGTPTNSIRRYAMVMADGTSNGKTTSINGAARRLTAPMTNLDENSEELLPLSQKRCSTITYDNSGPIYDENSTAMTEIYVSATNAS</sequence>
<dbReference type="AlphaFoldDB" id="A0AA39H3I1"/>
<dbReference type="InterPro" id="IPR053071">
    <property type="entry name" value="GPCR1-related_rcpt"/>
</dbReference>
<feature type="transmembrane region" description="Helical" evidence="5">
    <location>
        <begin position="30"/>
        <end position="53"/>
    </location>
</feature>
<dbReference type="Proteomes" id="UP001175271">
    <property type="component" value="Unassembled WGS sequence"/>
</dbReference>
<dbReference type="InterPro" id="IPR000276">
    <property type="entry name" value="GPCR_Rhodpsn"/>
</dbReference>
<dbReference type="Gene3D" id="1.20.1070.10">
    <property type="entry name" value="Rhodopsin 7-helix transmembrane proteins"/>
    <property type="match status" value="1"/>
</dbReference>
<feature type="transmembrane region" description="Helical" evidence="5">
    <location>
        <begin position="154"/>
        <end position="170"/>
    </location>
</feature>